<feature type="chain" id="PRO_5005328991" evidence="1">
    <location>
        <begin position="20"/>
        <end position="119"/>
    </location>
</feature>
<sequence>MNFQSIFILLVTILSTSIGYKVEESSNGVKVCMTPHESAYQDVFLTLIPDNILSLGFEIESYDSDSYDYNTINKKIKDNIDQKVMESFAQSLGTFTYKNPTNVTVVSDLSQCSGTTYNY</sequence>
<protein>
    <submittedName>
        <fullName evidence="3">Secreted protein</fullName>
    </submittedName>
</protein>
<accession>A0A0K0EW45</accession>
<reference evidence="3" key="2">
    <citation type="submission" date="2015-08" db="UniProtKB">
        <authorList>
            <consortium name="WormBaseParasite"/>
        </authorList>
    </citation>
    <scope>IDENTIFICATION</scope>
</reference>
<dbReference type="WBParaSite" id="SVE_0074400.1">
    <property type="protein sequence ID" value="SVE_0074400.1"/>
    <property type="gene ID" value="SVE_0074400"/>
</dbReference>
<dbReference type="Proteomes" id="UP000035680">
    <property type="component" value="Unassembled WGS sequence"/>
</dbReference>
<name>A0A0K0EW45_STRVS</name>
<keyword evidence="2" id="KW-1185">Reference proteome</keyword>
<evidence type="ECO:0000313" key="2">
    <source>
        <dbReference type="Proteomes" id="UP000035680"/>
    </source>
</evidence>
<keyword evidence="1" id="KW-0732">Signal</keyword>
<evidence type="ECO:0000313" key="3">
    <source>
        <dbReference type="WBParaSite" id="SVE_0074400.1"/>
    </source>
</evidence>
<proteinExistence type="predicted"/>
<evidence type="ECO:0000256" key="1">
    <source>
        <dbReference type="SAM" id="SignalP"/>
    </source>
</evidence>
<dbReference type="AlphaFoldDB" id="A0A0K0EW45"/>
<feature type="signal peptide" evidence="1">
    <location>
        <begin position="1"/>
        <end position="19"/>
    </location>
</feature>
<reference evidence="2" key="1">
    <citation type="submission" date="2014-07" db="EMBL/GenBank/DDBJ databases">
        <authorList>
            <person name="Martin A.A"/>
            <person name="De Silva N."/>
        </authorList>
    </citation>
    <scope>NUCLEOTIDE SEQUENCE</scope>
</reference>
<organism evidence="2 3">
    <name type="scientific">Strongyloides venezuelensis</name>
    <name type="common">Threadworm</name>
    <dbReference type="NCBI Taxonomy" id="75913"/>
    <lineage>
        <taxon>Eukaryota</taxon>
        <taxon>Metazoa</taxon>
        <taxon>Ecdysozoa</taxon>
        <taxon>Nematoda</taxon>
        <taxon>Chromadorea</taxon>
        <taxon>Rhabditida</taxon>
        <taxon>Tylenchina</taxon>
        <taxon>Panagrolaimomorpha</taxon>
        <taxon>Strongyloidoidea</taxon>
        <taxon>Strongyloididae</taxon>
        <taxon>Strongyloides</taxon>
    </lineage>
</organism>